<sequence>MRVRSGIAAVALALLSIAMAKDAATIHSLRLDGVLKQQKQQEQKNNQNQQDRKAQQNQQSRQDQESRQDQQREQKKKKQQENQERQEQLKQEKQASRQRQQNSQEQQNQQEQEEQQDQQEQENQNEQNANNQQSGNDQQSQNNVETKKFKIGNVRAVFQVPINEIQTGKEGLEGEDAKPGQTTSEQSNINFFDACVGKNVMDGQQQKEDQTSCNTTPMGEVPAVSNMPTVSITSPQMCEDIQEGEAFKVVANYKNIALGSFTDPKSTFYDAPTRLTEQGEVIGHTHIACQLMSANSFNPENPPDAEKPDFFKGIDDPGETENGITTVEATVEAGEAVDNKAEVDNKKSKVEVEKEEVDNKKSKVEVEKEEVEKEEVEKEEVEKEEVEKEEVEKEEVEKEEVEKEEVEKSKMEKAKVVKPQSKLEALIKRMNGTEPSKPAVV</sequence>
<keyword evidence="4" id="KW-1185">Reference proteome</keyword>
<feature type="compositionally biased region" description="Basic and acidic residues" evidence="1">
    <location>
        <begin position="62"/>
        <end position="95"/>
    </location>
</feature>
<feature type="chain" id="PRO_5034554068" evidence="2">
    <location>
        <begin position="24"/>
        <end position="441"/>
    </location>
</feature>
<feature type="compositionally biased region" description="Acidic residues" evidence="1">
    <location>
        <begin position="111"/>
        <end position="120"/>
    </location>
</feature>
<evidence type="ECO:0000256" key="1">
    <source>
        <dbReference type="SAM" id="MobiDB-lite"/>
    </source>
</evidence>
<evidence type="ECO:0000313" key="4">
    <source>
        <dbReference type="Proteomes" id="UP000557566"/>
    </source>
</evidence>
<feature type="region of interest" description="Disordered" evidence="1">
    <location>
        <begin position="342"/>
        <end position="413"/>
    </location>
</feature>
<dbReference type="EMBL" id="JAAVMX010000009">
    <property type="protein sequence ID" value="KAF4504434.1"/>
    <property type="molecule type" value="Genomic_DNA"/>
</dbReference>
<dbReference type="PANTHER" id="PTHR34587:SF2">
    <property type="entry name" value="G-PROTEIN COUPLED RECEPTORS FAMILY 1 PROFILE DOMAIN-CONTAINING PROTEIN"/>
    <property type="match status" value="1"/>
</dbReference>
<dbReference type="PANTHER" id="PTHR34587">
    <property type="entry name" value="VWFA DOMAIN-CONTAINING PROTEIN"/>
    <property type="match status" value="1"/>
</dbReference>
<comment type="caution">
    <text evidence="3">The sequence shown here is derived from an EMBL/GenBank/DDBJ whole genome shotgun (WGS) entry which is preliminary data.</text>
</comment>
<feature type="region of interest" description="Disordered" evidence="1">
    <location>
        <begin position="36"/>
        <end position="142"/>
    </location>
</feature>
<proteinExistence type="predicted"/>
<dbReference type="AlphaFoldDB" id="A0A8H4LSC6"/>
<name>A0A8H4LSC6_9HYPO</name>
<accession>A0A8H4LSC6</accession>
<protein>
    <submittedName>
        <fullName evidence="3">Uncharacterized protein</fullName>
    </submittedName>
</protein>
<feature type="compositionally biased region" description="Low complexity" evidence="1">
    <location>
        <begin position="97"/>
        <end position="110"/>
    </location>
</feature>
<reference evidence="3 4" key="1">
    <citation type="journal article" date="2020" name="Genome Biol. Evol.">
        <title>A new high-quality draft genome assembly of the Chinese cordyceps Ophiocordyceps sinensis.</title>
        <authorList>
            <person name="Shu R."/>
            <person name="Zhang J."/>
            <person name="Meng Q."/>
            <person name="Zhang H."/>
            <person name="Zhou G."/>
            <person name="Li M."/>
            <person name="Wu P."/>
            <person name="Zhao Y."/>
            <person name="Chen C."/>
            <person name="Qin Q."/>
        </authorList>
    </citation>
    <scope>NUCLEOTIDE SEQUENCE [LARGE SCALE GENOMIC DNA]</scope>
    <source>
        <strain evidence="3 4">IOZ07</strain>
    </source>
</reference>
<feature type="signal peptide" evidence="2">
    <location>
        <begin position="1"/>
        <end position="23"/>
    </location>
</feature>
<evidence type="ECO:0000313" key="3">
    <source>
        <dbReference type="EMBL" id="KAF4504434.1"/>
    </source>
</evidence>
<feature type="compositionally biased region" description="Low complexity" evidence="1">
    <location>
        <begin position="36"/>
        <end position="61"/>
    </location>
</feature>
<feature type="compositionally biased region" description="Acidic residues" evidence="1">
    <location>
        <begin position="367"/>
        <end position="404"/>
    </location>
</feature>
<dbReference type="OrthoDB" id="4941435at2759"/>
<dbReference type="InterPro" id="IPR053216">
    <property type="entry name" value="Appressorial_penetr-assoc"/>
</dbReference>
<organism evidence="3 4">
    <name type="scientific">Ophiocordyceps sinensis</name>
    <dbReference type="NCBI Taxonomy" id="72228"/>
    <lineage>
        <taxon>Eukaryota</taxon>
        <taxon>Fungi</taxon>
        <taxon>Dikarya</taxon>
        <taxon>Ascomycota</taxon>
        <taxon>Pezizomycotina</taxon>
        <taxon>Sordariomycetes</taxon>
        <taxon>Hypocreomycetidae</taxon>
        <taxon>Hypocreales</taxon>
        <taxon>Ophiocordycipitaceae</taxon>
        <taxon>Ophiocordyceps</taxon>
    </lineage>
</organism>
<feature type="compositionally biased region" description="Low complexity" evidence="1">
    <location>
        <begin position="121"/>
        <end position="142"/>
    </location>
</feature>
<feature type="compositionally biased region" description="Basic and acidic residues" evidence="1">
    <location>
        <begin position="342"/>
        <end position="366"/>
    </location>
</feature>
<gene>
    <name evidence="3" type="ORF">G6O67_007885</name>
</gene>
<keyword evidence="2" id="KW-0732">Signal</keyword>
<evidence type="ECO:0000256" key="2">
    <source>
        <dbReference type="SAM" id="SignalP"/>
    </source>
</evidence>
<dbReference type="Proteomes" id="UP000557566">
    <property type="component" value="Unassembled WGS sequence"/>
</dbReference>